<dbReference type="PANTHER" id="PTHR38682">
    <property type="entry name" value="V-TYPE ATP SYNTHASE SUBUNIT C"/>
    <property type="match status" value="1"/>
</dbReference>
<reference evidence="4" key="1">
    <citation type="submission" date="2012-09" db="EMBL/GenBank/DDBJ databases">
        <authorList>
            <person name="Weinstock G."/>
            <person name="Sodergren E."/>
            <person name="Clifton S."/>
            <person name="Fulton L."/>
            <person name="Fulton B."/>
            <person name="Courtney L."/>
            <person name="Fronick C."/>
            <person name="Harrison M."/>
            <person name="Strong C."/>
            <person name="Farmer C."/>
            <person name="Delehaunty K."/>
            <person name="Markovic C."/>
            <person name="Hall O."/>
            <person name="Minx P."/>
            <person name="Tomlinson C."/>
            <person name="Mitreva M."/>
            <person name="Nelson J."/>
            <person name="Hou S."/>
            <person name="Wollam A."/>
            <person name="Pepin K.H."/>
            <person name="Johnson M."/>
            <person name="Bhonagiri V."/>
            <person name="Nash W.E."/>
            <person name="Suruliraj S."/>
            <person name="Warren W."/>
            <person name="Chinwalla A."/>
            <person name="Mardis E.R."/>
            <person name="Wilson R.K."/>
        </authorList>
    </citation>
    <scope>NUCLEOTIDE SEQUENCE [LARGE SCALE GENOMIC DNA]</scope>
    <source>
        <strain evidence="4">OS1</strain>
    </source>
</reference>
<dbReference type="Pfam" id="PF01992">
    <property type="entry name" value="vATP-synt_AC39"/>
    <property type="match status" value="1"/>
</dbReference>
<dbReference type="InterPro" id="IPR036079">
    <property type="entry name" value="ATPase_csu/dsu_sf"/>
</dbReference>
<dbReference type="EMBL" id="ACJX03000001">
    <property type="protein sequence ID" value="KRT35136.1"/>
    <property type="molecule type" value="Genomic_DNA"/>
</dbReference>
<sequence>MSYSPVSAGECVATGAKAHVLFGKMLDDNDFWALLECDSPQEIAGYLRRKEGYAPYLETIVLANVHRAELEHALLAVPLYVSASFLPYLNGARMAFLKAWVERFQAGLLKQVMRWLFAGRGERESLRSGLKGLPFVTLPFDALLSCKDFEEFIKTLKATKYYPVLREPVDWLLKGRGNLYSCESAVDAHVISNIYRAALNLPILERTEVLNLLGNLIDILNIYFCYRAKRFYVMNREEIVNRLLPVRFKIKGPTINRLASSEDMESFWSVLSTTHYLRAFGTEPPNDELALERDMKRFLRERALSTFRSGSPSFHTVIAYLMLLELEVGDIITIIEDVRYDYNRRIAAAFLARPLIPGGALSWR</sequence>
<keyword evidence="1" id="KW-0813">Transport</keyword>
<dbReference type="RefSeq" id="WP_009202214.1">
    <property type="nucleotide sequence ID" value="NZ_ACJX03000001.1"/>
</dbReference>
<accession>A0A0T5XA10</accession>
<evidence type="ECO:0000313" key="3">
    <source>
        <dbReference type="EMBL" id="KRT35136.1"/>
    </source>
</evidence>
<organism evidence="3 4">
    <name type="scientific">Acetomicrobium hydrogeniformans ATCC BAA-1850</name>
    <dbReference type="NCBI Taxonomy" id="592015"/>
    <lineage>
        <taxon>Bacteria</taxon>
        <taxon>Thermotogati</taxon>
        <taxon>Synergistota</taxon>
        <taxon>Synergistia</taxon>
        <taxon>Synergistales</taxon>
        <taxon>Acetomicrobiaceae</taxon>
        <taxon>Acetomicrobium</taxon>
    </lineage>
</organism>
<gene>
    <name evidence="3" type="ORF">HMPREF1705_04400</name>
</gene>
<protein>
    <submittedName>
        <fullName evidence="3">ATP synthase, subunit C</fullName>
    </submittedName>
</protein>
<evidence type="ECO:0000256" key="2">
    <source>
        <dbReference type="ARBA" id="ARBA00023065"/>
    </source>
</evidence>
<dbReference type="InterPro" id="IPR050873">
    <property type="entry name" value="V-ATPase_V0D/AC39_subunit"/>
</dbReference>
<dbReference type="Proteomes" id="UP000005273">
    <property type="component" value="Unassembled WGS sequence"/>
</dbReference>
<keyword evidence="4" id="KW-1185">Reference proteome</keyword>
<dbReference type="eggNOG" id="COG1527">
    <property type="taxonomic scope" value="Bacteria"/>
</dbReference>
<dbReference type="Gene3D" id="1.10.132.50">
    <property type="entry name" value="ATP synthase (C/AC39) subunit, domain 3"/>
    <property type="match status" value="3"/>
</dbReference>
<proteinExistence type="predicted"/>
<dbReference type="PANTHER" id="PTHR38682:SF1">
    <property type="entry name" value="V-TYPE ATP SYNTHASE SUBUNIT C"/>
    <property type="match status" value="1"/>
</dbReference>
<name>A0A0T5XA10_9BACT</name>
<keyword evidence="2" id="KW-0406">Ion transport</keyword>
<dbReference type="OrthoDB" id="1532at2"/>
<dbReference type="InterPro" id="IPR044911">
    <property type="entry name" value="V-type_ATPase_csu/dsu_dom_3"/>
</dbReference>
<dbReference type="SUPFAM" id="SSF103486">
    <property type="entry name" value="V-type ATP synthase subunit C"/>
    <property type="match status" value="1"/>
</dbReference>
<dbReference type="GO" id="GO:0046961">
    <property type="term" value="F:proton-transporting ATPase activity, rotational mechanism"/>
    <property type="evidence" value="ECO:0007669"/>
    <property type="project" value="InterPro"/>
</dbReference>
<evidence type="ECO:0000313" key="4">
    <source>
        <dbReference type="Proteomes" id="UP000005273"/>
    </source>
</evidence>
<comment type="caution">
    <text evidence="3">The sequence shown here is derived from an EMBL/GenBank/DDBJ whole genome shotgun (WGS) entry which is preliminary data.</text>
</comment>
<evidence type="ECO:0000256" key="1">
    <source>
        <dbReference type="ARBA" id="ARBA00022448"/>
    </source>
</evidence>
<dbReference type="STRING" id="592015.HMPREF1705_04400"/>
<dbReference type="AlphaFoldDB" id="A0A0T5XA10"/>
<dbReference type="InterPro" id="IPR002843">
    <property type="entry name" value="ATPase_V0-cplx_csu/dsu"/>
</dbReference>